<dbReference type="GO" id="GO:0005829">
    <property type="term" value="C:cytosol"/>
    <property type="evidence" value="ECO:0007669"/>
    <property type="project" value="TreeGrafter"/>
</dbReference>
<dbReference type="EMBL" id="AYYX01000172">
    <property type="protein sequence ID" value="KRM81746.1"/>
    <property type="molecule type" value="Genomic_DNA"/>
</dbReference>
<dbReference type="PANTHER" id="PTHR10948">
    <property type="entry name" value="TRANSPOSASE"/>
    <property type="match status" value="1"/>
</dbReference>
<evidence type="ECO:0000313" key="2">
    <source>
        <dbReference type="EMBL" id="KRM81746.1"/>
    </source>
</evidence>
<dbReference type="GO" id="GO:0004803">
    <property type="term" value="F:transposase activity"/>
    <property type="evidence" value="ECO:0007669"/>
    <property type="project" value="TreeGrafter"/>
</dbReference>
<dbReference type="GO" id="GO:0015074">
    <property type="term" value="P:DNA integration"/>
    <property type="evidence" value="ECO:0007669"/>
    <property type="project" value="InterPro"/>
</dbReference>
<dbReference type="SUPFAM" id="SSF53098">
    <property type="entry name" value="Ribonuclease H-like"/>
    <property type="match status" value="1"/>
</dbReference>
<dbReference type="Proteomes" id="UP000051576">
    <property type="component" value="Unassembled WGS sequence"/>
</dbReference>
<organism evidence="2 3">
    <name type="scientific">Liquorilactobacillus vini DSM 20605</name>
    <dbReference type="NCBI Taxonomy" id="1133569"/>
    <lineage>
        <taxon>Bacteria</taxon>
        <taxon>Bacillati</taxon>
        <taxon>Bacillota</taxon>
        <taxon>Bacilli</taxon>
        <taxon>Lactobacillales</taxon>
        <taxon>Lactobacillaceae</taxon>
        <taxon>Liquorilactobacillus</taxon>
    </lineage>
</organism>
<dbReference type="STRING" id="1133569.FD21_GL000585"/>
<comment type="caution">
    <text evidence="2">The sequence shown here is derived from an EMBL/GenBank/DDBJ whole genome shotgun (WGS) entry which is preliminary data.</text>
</comment>
<dbReference type="OrthoDB" id="9781678at2"/>
<name>A0A0R2BSY7_9LACO</name>
<dbReference type="InterPro" id="IPR051917">
    <property type="entry name" value="Transposase-Integrase"/>
</dbReference>
<dbReference type="RefSeq" id="WP_010580050.1">
    <property type="nucleotide sequence ID" value="NZ_AHYZ01000056.1"/>
</dbReference>
<accession>A0A0R2BSY7</accession>
<evidence type="ECO:0000313" key="3">
    <source>
        <dbReference type="Proteomes" id="UP000051576"/>
    </source>
</evidence>
<dbReference type="GO" id="GO:0032196">
    <property type="term" value="P:transposition"/>
    <property type="evidence" value="ECO:0007669"/>
    <property type="project" value="TreeGrafter"/>
</dbReference>
<dbReference type="eggNOG" id="COG2826">
    <property type="taxonomic scope" value="Bacteria"/>
</dbReference>
<reference evidence="2 3" key="1">
    <citation type="journal article" date="2015" name="Genome Announc.">
        <title>Expanding the biotechnology potential of lactobacilli through comparative genomics of 213 strains and associated genera.</title>
        <authorList>
            <person name="Sun Z."/>
            <person name="Harris H.M."/>
            <person name="McCann A."/>
            <person name="Guo C."/>
            <person name="Argimon S."/>
            <person name="Zhang W."/>
            <person name="Yang X."/>
            <person name="Jeffery I.B."/>
            <person name="Cooney J.C."/>
            <person name="Kagawa T.F."/>
            <person name="Liu W."/>
            <person name="Song Y."/>
            <person name="Salvetti E."/>
            <person name="Wrobel A."/>
            <person name="Rasinkangas P."/>
            <person name="Parkhill J."/>
            <person name="Rea M.C."/>
            <person name="O'Sullivan O."/>
            <person name="Ritari J."/>
            <person name="Douillard F.P."/>
            <person name="Paul Ross R."/>
            <person name="Yang R."/>
            <person name="Briner A.E."/>
            <person name="Felis G.E."/>
            <person name="de Vos W.M."/>
            <person name="Barrangou R."/>
            <person name="Klaenhammer T.R."/>
            <person name="Caufield P.W."/>
            <person name="Cui Y."/>
            <person name="Zhang H."/>
            <person name="O'Toole P.W."/>
        </authorList>
    </citation>
    <scope>NUCLEOTIDE SEQUENCE [LARGE SCALE GENOMIC DNA]</scope>
    <source>
        <strain evidence="2 3">DSM 20605</strain>
    </source>
</reference>
<dbReference type="PROSITE" id="PS50994">
    <property type="entry name" value="INTEGRASE"/>
    <property type="match status" value="1"/>
</dbReference>
<evidence type="ECO:0000259" key="1">
    <source>
        <dbReference type="PROSITE" id="PS50994"/>
    </source>
</evidence>
<gene>
    <name evidence="2" type="ORF">FD21_GL000585</name>
</gene>
<dbReference type="PATRIC" id="fig|1133569.4.peg.625"/>
<protein>
    <recommendedName>
        <fullName evidence="1">Integrase catalytic domain-containing protein</fullName>
    </recommendedName>
</protein>
<keyword evidence="3" id="KW-1185">Reference proteome</keyword>
<dbReference type="InterPro" id="IPR012337">
    <property type="entry name" value="RNaseH-like_sf"/>
</dbReference>
<feature type="domain" description="Integrase catalytic" evidence="1">
    <location>
        <begin position="1"/>
        <end position="60"/>
    </location>
</feature>
<dbReference type="InterPro" id="IPR001584">
    <property type="entry name" value="Integrase_cat-core"/>
</dbReference>
<sequence length="60" mass="6959">MFEKIGKGNLKTIKPDRGKEFSKHVQVTDLLDIPFYFPDPHALWQRGSNENTNGLLHEYS</sequence>
<dbReference type="PANTHER" id="PTHR10948:SF23">
    <property type="entry name" value="TRANSPOSASE INSI FOR INSERTION SEQUENCE ELEMENT IS30A-RELATED"/>
    <property type="match status" value="1"/>
</dbReference>
<proteinExistence type="predicted"/>
<dbReference type="AlphaFoldDB" id="A0A0R2BSY7"/>